<dbReference type="EMBL" id="FNXE01000051">
    <property type="protein sequence ID" value="SEH99490.1"/>
    <property type="molecule type" value="Genomic_DNA"/>
</dbReference>
<dbReference type="STRING" id="1159016.SAMN02927937_02615"/>
<reference evidence="1 2" key="1">
    <citation type="submission" date="2016-10" db="EMBL/GenBank/DDBJ databases">
        <authorList>
            <person name="de Groot N.N."/>
        </authorList>
    </citation>
    <scope>NUCLEOTIDE SEQUENCE [LARGE SCALE GENOMIC DNA]</scope>
    <source>
        <strain evidence="1 2">CGMCC 1.10825</strain>
    </source>
</reference>
<sequence length="340" mass="40284">MENKMRKTLTYIEETLGIQPTVTQIAKSHLDRLPMYIHETFRLYRTDIFNTEIILAELKNDNELSIQQTKKQVQQIKNLLNQKVVIVLENVQAYNRKRLIEKGINFIVPGKQLYMPDLLLDLQESFVHPKTKQKKETLLPSAQFLLIYHIIHRNQQWKLEEYPFKEIAQKLGYTPMAITNAIDNLKYHELVEVEGEKEKFIHFRNDRHELWNIAYQQNLLVNPVIKTVYVDEKPKDLFLLRCNASALPEYTDLNPSRQEYFAIEKTVFYGLQKSNALVNPNNYEGRYALEVWKYNPLTLVDELPNDRAVVDPLSLYLSVKDSRDERIEMALEQILEKFIW</sequence>
<accession>A0A1H6MD90</accession>
<gene>
    <name evidence="1" type="ORF">SAMN02927937_02615</name>
</gene>
<protein>
    <recommendedName>
        <fullName evidence="3">MarR family transcriptional regulator</fullName>
    </recommendedName>
</protein>
<organism evidence="1 2">
    <name type="scientific">Paenimyroides marinum</name>
    <dbReference type="NCBI Taxonomy" id="1159016"/>
    <lineage>
        <taxon>Bacteria</taxon>
        <taxon>Pseudomonadati</taxon>
        <taxon>Bacteroidota</taxon>
        <taxon>Flavobacteriia</taxon>
        <taxon>Flavobacteriales</taxon>
        <taxon>Flavobacteriaceae</taxon>
        <taxon>Paenimyroides</taxon>
    </lineage>
</organism>
<dbReference type="AlphaFoldDB" id="A0A1H6MD90"/>
<evidence type="ECO:0000313" key="1">
    <source>
        <dbReference type="EMBL" id="SEH99490.1"/>
    </source>
</evidence>
<dbReference type="Proteomes" id="UP000199634">
    <property type="component" value="Unassembled WGS sequence"/>
</dbReference>
<evidence type="ECO:0000313" key="2">
    <source>
        <dbReference type="Proteomes" id="UP000199634"/>
    </source>
</evidence>
<dbReference type="Gene3D" id="1.10.10.10">
    <property type="entry name" value="Winged helix-like DNA-binding domain superfamily/Winged helix DNA-binding domain"/>
    <property type="match status" value="1"/>
</dbReference>
<proteinExistence type="predicted"/>
<name>A0A1H6MD90_9FLAO</name>
<keyword evidence="2" id="KW-1185">Reference proteome</keyword>
<evidence type="ECO:0008006" key="3">
    <source>
        <dbReference type="Google" id="ProtNLM"/>
    </source>
</evidence>
<dbReference type="InterPro" id="IPR036388">
    <property type="entry name" value="WH-like_DNA-bd_sf"/>
</dbReference>